<feature type="repeat" description="ANK" evidence="3">
    <location>
        <begin position="734"/>
        <end position="766"/>
    </location>
</feature>
<reference evidence="5 6" key="1">
    <citation type="submission" date="2020-05" db="EMBL/GenBank/DDBJ databases">
        <title>Identification and distribution of gene clusters putatively required for synthesis of sphingolipid metabolism inhibitors in phylogenetically diverse species of the filamentous fungus Fusarium.</title>
        <authorList>
            <person name="Kim H.-S."/>
            <person name="Busman M."/>
            <person name="Brown D.W."/>
            <person name="Divon H."/>
            <person name="Uhlig S."/>
            <person name="Proctor R.H."/>
        </authorList>
    </citation>
    <scope>NUCLEOTIDE SEQUENCE [LARGE SCALE GENOMIC DNA]</scope>
    <source>
        <strain evidence="5 6">NRRL 66243</strain>
    </source>
</reference>
<dbReference type="Proteomes" id="UP000530670">
    <property type="component" value="Unassembled WGS sequence"/>
</dbReference>
<evidence type="ECO:0000256" key="1">
    <source>
        <dbReference type="ARBA" id="ARBA00022737"/>
    </source>
</evidence>
<dbReference type="Pfam" id="PF14479">
    <property type="entry name" value="HeLo"/>
    <property type="match status" value="1"/>
</dbReference>
<dbReference type="InterPro" id="IPR029498">
    <property type="entry name" value="HeLo_dom"/>
</dbReference>
<dbReference type="Gene3D" id="1.25.40.20">
    <property type="entry name" value="Ankyrin repeat-containing domain"/>
    <property type="match status" value="3"/>
</dbReference>
<evidence type="ECO:0000256" key="2">
    <source>
        <dbReference type="ARBA" id="ARBA00023043"/>
    </source>
</evidence>
<dbReference type="PANTHER" id="PTHR24198">
    <property type="entry name" value="ANKYRIN REPEAT AND PROTEIN KINASE DOMAIN-CONTAINING PROTEIN"/>
    <property type="match status" value="1"/>
</dbReference>
<dbReference type="Pfam" id="PF12796">
    <property type="entry name" value="Ank_2"/>
    <property type="match status" value="3"/>
</dbReference>
<feature type="repeat" description="ANK" evidence="3">
    <location>
        <begin position="999"/>
        <end position="1031"/>
    </location>
</feature>
<dbReference type="PROSITE" id="PS50088">
    <property type="entry name" value="ANK_REPEAT"/>
    <property type="match status" value="9"/>
</dbReference>
<feature type="repeat" description="ANK" evidence="3">
    <location>
        <begin position="1034"/>
        <end position="1056"/>
    </location>
</feature>
<comment type="caution">
    <text evidence="5">The sequence shown here is derived from an EMBL/GenBank/DDBJ whole genome shotgun (WGS) entry which is preliminary data.</text>
</comment>
<dbReference type="InterPro" id="IPR036770">
    <property type="entry name" value="Ankyrin_rpt-contain_sf"/>
</dbReference>
<keyword evidence="6" id="KW-1185">Reference proteome</keyword>
<name>A0A8H5W1V9_9HYPO</name>
<dbReference type="PANTHER" id="PTHR24198:SF165">
    <property type="entry name" value="ANKYRIN REPEAT-CONTAINING PROTEIN-RELATED"/>
    <property type="match status" value="1"/>
</dbReference>
<dbReference type="RefSeq" id="XP_037209162.1">
    <property type="nucleotide sequence ID" value="XM_037350079.1"/>
</dbReference>
<dbReference type="OrthoDB" id="539213at2759"/>
<feature type="repeat" description="ANK" evidence="3">
    <location>
        <begin position="1102"/>
        <end position="1134"/>
    </location>
</feature>
<evidence type="ECO:0000256" key="3">
    <source>
        <dbReference type="PROSITE-ProRule" id="PRU00023"/>
    </source>
</evidence>
<organism evidence="5 6">
    <name type="scientific">Fusarium tjaetaba</name>
    <dbReference type="NCBI Taxonomy" id="1567544"/>
    <lineage>
        <taxon>Eukaryota</taxon>
        <taxon>Fungi</taxon>
        <taxon>Dikarya</taxon>
        <taxon>Ascomycota</taxon>
        <taxon>Pezizomycotina</taxon>
        <taxon>Sordariomycetes</taxon>
        <taxon>Hypocreomycetidae</taxon>
        <taxon>Hypocreales</taxon>
        <taxon>Nectriaceae</taxon>
        <taxon>Fusarium</taxon>
        <taxon>Fusarium fujikuroi species complex</taxon>
    </lineage>
</organism>
<keyword evidence="2 3" id="KW-0040">ANK repeat</keyword>
<dbReference type="GeneID" id="59302349"/>
<feature type="repeat" description="ANK" evidence="3">
    <location>
        <begin position="871"/>
        <end position="897"/>
    </location>
</feature>
<accession>A0A8H5W1V9</accession>
<dbReference type="Pfam" id="PF13637">
    <property type="entry name" value="Ank_4"/>
    <property type="match status" value="1"/>
</dbReference>
<feature type="repeat" description="ANK" evidence="3">
    <location>
        <begin position="701"/>
        <end position="733"/>
    </location>
</feature>
<keyword evidence="1" id="KW-0677">Repeat</keyword>
<proteinExistence type="predicted"/>
<dbReference type="InterPro" id="IPR027417">
    <property type="entry name" value="P-loop_NTPase"/>
</dbReference>
<feature type="repeat" description="ANK" evidence="3">
    <location>
        <begin position="836"/>
        <end position="861"/>
    </location>
</feature>
<feature type="repeat" description="ANK" evidence="3">
    <location>
        <begin position="942"/>
        <end position="964"/>
    </location>
</feature>
<evidence type="ECO:0000313" key="5">
    <source>
        <dbReference type="EMBL" id="KAF5642273.1"/>
    </source>
</evidence>
<dbReference type="InterPro" id="IPR007111">
    <property type="entry name" value="NACHT_NTPase"/>
</dbReference>
<dbReference type="Pfam" id="PF00023">
    <property type="entry name" value="Ank"/>
    <property type="match status" value="1"/>
</dbReference>
<gene>
    <name evidence="5" type="ORF">FTJAE_3748</name>
</gene>
<dbReference type="AlphaFoldDB" id="A0A8H5W1V9"/>
<dbReference type="SUPFAM" id="SSF52540">
    <property type="entry name" value="P-loop containing nucleoside triphosphate hydrolases"/>
    <property type="match status" value="1"/>
</dbReference>
<dbReference type="InterPro" id="IPR002110">
    <property type="entry name" value="Ankyrin_rpt"/>
</dbReference>
<dbReference type="EMBL" id="JAAQRI010000070">
    <property type="protein sequence ID" value="KAF5642273.1"/>
    <property type="molecule type" value="Genomic_DNA"/>
</dbReference>
<dbReference type="Pfam" id="PF24883">
    <property type="entry name" value="NPHP3_N"/>
    <property type="match status" value="1"/>
</dbReference>
<dbReference type="PROSITE" id="PS50297">
    <property type="entry name" value="ANK_REP_REGION"/>
    <property type="match status" value="7"/>
</dbReference>
<dbReference type="SUPFAM" id="SSF48403">
    <property type="entry name" value="Ankyrin repeat"/>
    <property type="match status" value="2"/>
</dbReference>
<dbReference type="SMART" id="SM00248">
    <property type="entry name" value="ANK"/>
    <property type="match status" value="12"/>
</dbReference>
<evidence type="ECO:0000259" key="4">
    <source>
        <dbReference type="PROSITE" id="PS50837"/>
    </source>
</evidence>
<dbReference type="InterPro" id="IPR056884">
    <property type="entry name" value="NPHP3-like_N"/>
</dbReference>
<dbReference type="Gene3D" id="1.20.120.1020">
    <property type="entry name" value="Prion-inhibition and propagation, HeLo domain"/>
    <property type="match status" value="1"/>
</dbReference>
<dbReference type="PRINTS" id="PR01415">
    <property type="entry name" value="ANKYRIN"/>
</dbReference>
<sequence>MEVTGLAVGVVGLAGLFSACLDSLSRFQNYRESNTDTHVSNTRFRAARARFEQWGVSVGISNGRLQPDHHRGLDNKERANLIESILEIIAKTICDESILQRSRTGPRLQSGQFGGLSQSRGKRLKWALGGKENRTEQVDVFEKLVQQLYNLISPEDKSQNFEGLESAAWVEGIRQMLTKIEDGIKSKRVETTCDWIFERPIFKSWLSPVDSTKPSVLWINGPAGFGKTVLSAHIVHHLSEALDTPVAHFFFTADHESREDPFSALRSWYRQITAKNDDAFECIHRTWENNSSENASKRVLVELLKEVVTAVPGCVLIADGLDECSSLGKGDSSVARFLRDVMGVIAGTDVRLLLVSRDEPEIREALAEGKDALLEYKIGTNDVEADTAAFSQSVVDRKLSGKSEDLRLAISEAMTERCQGQFLWIKLQEQSLRNTMSKKRLQEVVENTPSGLDHIYDQNWSRIMDMSDQDRDRTFALLRWTAFTLDPLSIYKVVEAVLIDQFEELDPDDYPEDVDDEYITGEILGLCGPLVEVHYDEEDPSPGYRTLHIPHFSVRQYLVQHLPAPIWMQPRDIINMEREMIHHTVIARACVQYLSLSQVWDEDDQPDNCLQDFLPYAASYWTYHAKFGFMDPSLRDLSTAFLNYNNTCFKSLVNYIVQGVDPSKSAFQPQLRPLEYVLYCGWIDMAHNLMENADVNEIGSLGRTPIFSACVSGSAKLVERFIQHDADLSITDVDGWTCLHLAAQHGFEDIVKILVESNVDLSPQNEYGLTPLHLAARGGHIQCCRYLLEQGADFNITDVHGGNIIHQTCLSAGHAGILRLILQNGPDTLATDHPSNMDTPLFTAMKTGDIDMVKVLLEFGAAHSLFVTSPRWSYPLNLAAFSGQTELVELFLEHGAERTLSVPDSKGNTALHNACVGTEHDKIIGLLLRLGVEGSLVIENEDGNTPLHLASQQGYASYVELILQYSQPVHQRLLEIQNKSLKTPLLIAAESTINILEFDNNSPLFVASAGGFSEIVMELLSHGAGSNIAAPNIDGETALHAAAFWDHVEVLKLLLEVPGVSVNQKTPCGFSPLFIASRNGNLSMVELLLSVDLVDKDTESWLGLSPLFAAVANGHLEVTRLLLSKGCHIQNQVSIGGDLNCPRRYRERLMQSSAQSIY</sequence>
<feature type="repeat" description="ANK" evidence="3">
    <location>
        <begin position="767"/>
        <end position="799"/>
    </location>
</feature>
<dbReference type="InterPro" id="IPR038305">
    <property type="entry name" value="HeLo_sf"/>
</dbReference>
<protein>
    <submittedName>
        <fullName evidence="5">Ankyrin</fullName>
    </submittedName>
</protein>
<evidence type="ECO:0000313" key="6">
    <source>
        <dbReference type="Proteomes" id="UP000530670"/>
    </source>
</evidence>
<dbReference type="Gene3D" id="3.40.50.300">
    <property type="entry name" value="P-loop containing nucleotide triphosphate hydrolases"/>
    <property type="match status" value="1"/>
</dbReference>
<dbReference type="PROSITE" id="PS50837">
    <property type="entry name" value="NACHT"/>
    <property type="match status" value="1"/>
</dbReference>
<feature type="domain" description="NACHT" evidence="4">
    <location>
        <begin position="215"/>
        <end position="357"/>
    </location>
</feature>